<organism evidence="1 2">
    <name type="scientific">Streptomyces koyangensis</name>
    <dbReference type="NCBI Taxonomy" id="188770"/>
    <lineage>
        <taxon>Bacteria</taxon>
        <taxon>Bacillati</taxon>
        <taxon>Actinomycetota</taxon>
        <taxon>Actinomycetes</taxon>
        <taxon>Kitasatosporales</taxon>
        <taxon>Streptomycetaceae</taxon>
        <taxon>Streptomyces</taxon>
        <taxon>Streptomyces aurantiacus group</taxon>
    </lineage>
</organism>
<protein>
    <submittedName>
        <fullName evidence="1">Uncharacterized protein</fullName>
    </submittedName>
</protein>
<dbReference type="Proteomes" id="UP000259636">
    <property type="component" value="Chromosome"/>
</dbReference>
<reference evidence="1 2" key="1">
    <citation type="submission" date="2018-08" db="EMBL/GenBank/DDBJ databases">
        <authorList>
            <person name="Ferrada E.E."/>
            <person name="Latorre B.A."/>
        </authorList>
    </citation>
    <scope>NUCLEOTIDE SEQUENCE [LARGE SCALE GENOMIC DNA]</scope>
    <source>
        <strain evidence="1 2">VK-A60T</strain>
    </source>
</reference>
<evidence type="ECO:0000313" key="2">
    <source>
        <dbReference type="Proteomes" id="UP000259636"/>
    </source>
</evidence>
<evidence type="ECO:0000313" key="1">
    <source>
        <dbReference type="EMBL" id="AXQ54077.1"/>
    </source>
</evidence>
<dbReference type="AlphaFoldDB" id="A0A385D8S4"/>
<dbReference type="InterPro" id="IPR043755">
    <property type="entry name" value="DUF5701"/>
</dbReference>
<accession>A0A385D8S4</accession>
<dbReference type="KEGG" id="sky:D0C37_05355"/>
<proteinExistence type="predicted"/>
<dbReference type="EMBL" id="CP031742">
    <property type="protein sequence ID" value="AXQ54077.1"/>
    <property type="molecule type" value="Genomic_DNA"/>
</dbReference>
<dbReference type="RefSeq" id="WP_117348806.1">
    <property type="nucleotide sequence ID" value="NZ_CP031742.1"/>
</dbReference>
<dbReference type="GeneID" id="300113627"/>
<name>A0A385D8S4_9ACTN</name>
<dbReference type="Pfam" id="PF18959">
    <property type="entry name" value="DUF5701"/>
    <property type="match status" value="1"/>
</dbReference>
<sequence length="231" mass="24360">MAEVQAGGTAEFDAGAEFDRQVARLLEAGYPAVAGVPEEEFAARVAPLREVVVDRAAELSAPEPANGRVPFLLVISRALVPVEEAVARTTLAGKSKPGIVDRHYKPGELERFTTLDELRPAGEPAGHLLFGVERGEEFCGAVPADAMAEIAGRGRTTLTMEEGLALVTQYPAALAKNKCFSLGATRCGDRRVPALWISQGAPKLGWCWEGNPHTWLGMASADGGAGARVGL</sequence>
<gene>
    <name evidence="1" type="ORF">D0C37_05355</name>
</gene>